<name>A0A8C0JAY9_CHEAB</name>
<reference evidence="2" key="1">
    <citation type="submission" date="2025-08" db="UniProtKB">
        <authorList>
            <consortium name="Ensembl"/>
        </authorList>
    </citation>
    <scope>IDENTIFICATION</scope>
</reference>
<proteinExistence type="predicted"/>
<evidence type="ECO:0000256" key="1">
    <source>
        <dbReference type="SAM" id="SignalP"/>
    </source>
</evidence>
<feature type="chain" id="PRO_5034093587" evidence="1">
    <location>
        <begin position="18"/>
        <end position="61"/>
    </location>
</feature>
<evidence type="ECO:0000313" key="3">
    <source>
        <dbReference type="Proteomes" id="UP000694404"/>
    </source>
</evidence>
<accession>A0A8C0JAY9</accession>
<organism evidence="2 3">
    <name type="scientific">Chelonoidis abingdonii</name>
    <name type="common">Abingdon island giant tortoise</name>
    <name type="synonym">Testudo abingdonii</name>
    <dbReference type="NCBI Taxonomy" id="106734"/>
    <lineage>
        <taxon>Eukaryota</taxon>
        <taxon>Metazoa</taxon>
        <taxon>Chordata</taxon>
        <taxon>Craniata</taxon>
        <taxon>Vertebrata</taxon>
        <taxon>Euteleostomi</taxon>
        <taxon>Archelosauria</taxon>
        <taxon>Testudinata</taxon>
        <taxon>Testudines</taxon>
        <taxon>Cryptodira</taxon>
        <taxon>Durocryptodira</taxon>
        <taxon>Testudinoidea</taxon>
        <taxon>Testudinidae</taxon>
        <taxon>Chelonoidis</taxon>
    </lineage>
</organism>
<dbReference type="GeneTree" id="ENSGT00960000192684"/>
<evidence type="ECO:0000313" key="2">
    <source>
        <dbReference type="Ensembl" id="ENSCABP00000028895.1"/>
    </source>
</evidence>
<sequence length="61" mass="6976">LRIVYLLLLCELSPSQPWRHRLGQSKSPSQSLRVWLIPSQSAPYSVFLSFWGEFNLISVSG</sequence>
<dbReference type="AlphaFoldDB" id="A0A8C0JAY9"/>
<dbReference type="Ensembl" id="ENSCABT00000031667.1">
    <property type="protein sequence ID" value="ENSCABP00000028895.1"/>
    <property type="gene ID" value="ENSCABG00000021220.1"/>
</dbReference>
<feature type="signal peptide" evidence="1">
    <location>
        <begin position="1"/>
        <end position="17"/>
    </location>
</feature>
<reference evidence="2" key="2">
    <citation type="submission" date="2025-09" db="UniProtKB">
        <authorList>
            <consortium name="Ensembl"/>
        </authorList>
    </citation>
    <scope>IDENTIFICATION</scope>
</reference>
<dbReference type="Proteomes" id="UP000694404">
    <property type="component" value="Unplaced"/>
</dbReference>
<keyword evidence="1" id="KW-0732">Signal</keyword>
<protein>
    <submittedName>
        <fullName evidence="2">Uncharacterized protein</fullName>
    </submittedName>
</protein>
<keyword evidence="3" id="KW-1185">Reference proteome</keyword>